<dbReference type="Pfam" id="PF00717">
    <property type="entry name" value="Peptidase_S24"/>
    <property type="match status" value="1"/>
</dbReference>
<dbReference type="SUPFAM" id="SSF51306">
    <property type="entry name" value="LexA/Signal peptidase"/>
    <property type="match status" value="1"/>
</dbReference>
<evidence type="ECO:0000313" key="6">
    <source>
        <dbReference type="Proteomes" id="UP000013243"/>
    </source>
</evidence>
<dbReference type="STRING" id="1265309.K529_004030"/>
<evidence type="ECO:0000256" key="2">
    <source>
        <dbReference type="ARBA" id="ARBA00023125"/>
    </source>
</evidence>
<dbReference type="KEGG" id="rmb:K529_004030"/>
<organism evidence="5 6">
    <name type="scientific">Tritonibacter mobilis F1926</name>
    <dbReference type="NCBI Taxonomy" id="1265309"/>
    <lineage>
        <taxon>Bacteria</taxon>
        <taxon>Pseudomonadati</taxon>
        <taxon>Pseudomonadota</taxon>
        <taxon>Alphaproteobacteria</taxon>
        <taxon>Rhodobacterales</taxon>
        <taxon>Paracoccaceae</taxon>
        <taxon>Tritonibacter</taxon>
    </lineage>
</organism>
<accession>A0A1B1A083</accession>
<evidence type="ECO:0000256" key="3">
    <source>
        <dbReference type="ARBA" id="ARBA00023163"/>
    </source>
</evidence>
<sequence length="174" mass="19082">MLNAKVGVSANWLIFGIEPKYVDAECVSTKNGAHEDSEFVQIRRHQVEASAGNGSEVASEDAAQSYAFNRKWLGKRGLKPDTLSVISVRGDSMEPDLNDGDLVLIDLANTDLSDGKIYAVQYSGNLFVKRIQYVPGDTVRLVSRNAQYAPIEIKTPEADGVRVVGRVVASMHEW</sequence>
<reference evidence="5 6" key="1">
    <citation type="journal article" date="2016" name="ISME J.">
        <title>Global occurrence and heterogeneity of the Roseobacter-clade species Ruegeria mobilis.</title>
        <authorList>
            <person name="Sonnenschein E."/>
            <person name="Gram L."/>
        </authorList>
    </citation>
    <scope>NUCLEOTIDE SEQUENCE [LARGE SCALE GENOMIC DNA]</scope>
    <source>
        <strain evidence="5 6">F1926</strain>
    </source>
</reference>
<dbReference type="EMBL" id="CP015230">
    <property type="protein sequence ID" value="ANP39926.1"/>
    <property type="molecule type" value="Genomic_DNA"/>
</dbReference>
<dbReference type="InterPro" id="IPR015927">
    <property type="entry name" value="Peptidase_S24_S26A/B/C"/>
</dbReference>
<proteinExistence type="predicted"/>
<dbReference type="InterPro" id="IPR039418">
    <property type="entry name" value="LexA-like"/>
</dbReference>
<dbReference type="CDD" id="cd06529">
    <property type="entry name" value="S24_LexA-like"/>
    <property type="match status" value="1"/>
</dbReference>
<dbReference type="InterPro" id="IPR036286">
    <property type="entry name" value="LexA/Signal_pep-like_sf"/>
</dbReference>
<dbReference type="Proteomes" id="UP000013243">
    <property type="component" value="Chromosome"/>
</dbReference>
<gene>
    <name evidence="5" type="ORF">K529_004030</name>
</gene>
<protein>
    <submittedName>
        <fullName evidence="5">Transcriptional regulator</fullName>
    </submittedName>
</protein>
<name>A0A1B1A083_9RHOB</name>
<evidence type="ECO:0000256" key="1">
    <source>
        <dbReference type="ARBA" id="ARBA00023015"/>
    </source>
</evidence>
<feature type="domain" description="Peptidase S24/S26A/S26B/S26C" evidence="4">
    <location>
        <begin position="48"/>
        <end position="168"/>
    </location>
</feature>
<dbReference type="GO" id="GO:0003677">
    <property type="term" value="F:DNA binding"/>
    <property type="evidence" value="ECO:0007669"/>
    <property type="project" value="UniProtKB-KW"/>
</dbReference>
<dbReference type="Gene3D" id="2.10.109.10">
    <property type="entry name" value="Umud Fragment, subunit A"/>
    <property type="match status" value="1"/>
</dbReference>
<dbReference type="AlphaFoldDB" id="A0A1B1A083"/>
<evidence type="ECO:0000259" key="4">
    <source>
        <dbReference type="Pfam" id="PF00717"/>
    </source>
</evidence>
<keyword evidence="3" id="KW-0804">Transcription</keyword>
<evidence type="ECO:0000313" key="5">
    <source>
        <dbReference type="EMBL" id="ANP39926.1"/>
    </source>
</evidence>
<keyword evidence="1" id="KW-0805">Transcription regulation</keyword>
<dbReference type="PANTHER" id="PTHR40661:SF3">
    <property type="entry name" value="FELS-1 PROPHAGE TRANSCRIPTIONAL REGULATOR"/>
    <property type="match status" value="1"/>
</dbReference>
<dbReference type="PANTHER" id="PTHR40661">
    <property type="match status" value="1"/>
</dbReference>
<keyword evidence="2" id="KW-0238">DNA-binding</keyword>